<dbReference type="PANTHER" id="PTHR22916">
    <property type="entry name" value="GLYCOSYLTRANSFERASE"/>
    <property type="match status" value="1"/>
</dbReference>
<dbReference type="EMBL" id="JAHWGI010001090">
    <property type="protein sequence ID" value="KAK3922434.1"/>
    <property type="molecule type" value="Genomic_DNA"/>
</dbReference>
<name>A0AAE1HJF1_9NEOP</name>
<dbReference type="PANTHER" id="PTHR22916:SF3">
    <property type="entry name" value="UDP-GLCNAC:BETAGAL BETA-1,3-N-ACETYLGLUCOSAMINYLTRANSFERASE-LIKE PROTEIN 1"/>
    <property type="match status" value="1"/>
</dbReference>
<dbReference type="Gene3D" id="3.90.550.10">
    <property type="entry name" value="Spore Coat Polysaccharide Biosynthesis Protein SpsA, Chain A"/>
    <property type="match status" value="1"/>
</dbReference>
<feature type="domain" description="Glycosyltransferase 2-like" evidence="1">
    <location>
        <begin position="1"/>
        <end position="173"/>
    </location>
</feature>
<gene>
    <name evidence="2" type="ORF">KUF71_011903</name>
</gene>
<protein>
    <submittedName>
        <fullName evidence="2">UDP-GlcNAc:betaGal beta-1,3-N-acetylglucosaminyltransferase-like protein 1</fullName>
    </submittedName>
</protein>
<dbReference type="Proteomes" id="UP001219518">
    <property type="component" value="Unassembled WGS sequence"/>
</dbReference>
<dbReference type="InterPro" id="IPR001173">
    <property type="entry name" value="Glyco_trans_2-like"/>
</dbReference>
<dbReference type="AlphaFoldDB" id="A0AAE1HJF1"/>
<reference evidence="2" key="1">
    <citation type="submission" date="2021-07" db="EMBL/GenBank/DDBJ databases">
        <authorList>
            <person name="Catto M.A."/>
            <person name="Jacobson A."/>
            <person name="Kennedy G."/>
            <person name="Labadie P."/>
            <person name="Hunt B.G."/>
            <person name="Srinivasan R."/>
        </authorList>
    </citation>
    <scope>NUCLEOTIDE SEQUENCE</scope>
    <source>
        <strain evidence="2">PL_HMW_Pooled</strain>
        <tissue evidence="2">Head</tissue>
    </source>
</reference>
<feature type="non-terminal residue" evidence="2">
    <location>
        <position position="1"/>
    </location>
</feature>
<evidence type="ECO:0000259" key="1">
    <source>
        <dbReference type="Pfam" id="PF00535"/>
    </source>
</evidence>
<dbReference type="InterPro" id="IPR029044">
    <property type="entry name" value="Nucleotide-diphossugar_trans"/>
</dbReference>
<evidence type="ECO:0000313" key="2">
    <source>
        <dbReference type="EMBL" id="KAK3922434.1"/>
    </source>
</evidence>
<organism evidence="2 3">
    <name type="scientific">Frankliniella fusca</name>
    <dbReference type="NCBI Taxonomy" id="407009"/>
    <lineage>
        <taxon>Eukaryota</taxon>
        <taxon>Metazoa</taxon>
        <taxon>Ecdysozoa</taxon>
        <taxon>Arthropoda</taxon>
        <taxon>Hexapoda</taxon>
        <taxon>Insecta</taxon>
        <taxon>Pterygota</taxon>
        <taxon>Neoptera</taxon>
        <taxon>Paraneoptera</taxon>
        <taxon>Thysanoptera</taxon>
        <taxon>Terebrantia</taxon>
        <taxon>Thripoidea</taxon>
        <taxon>Thripidae</taxon>
        <taxon>Frankliniella</taxon>
    </lineage>
</organism>
<comment type="caution">
    <text evidence="2">The sequence shown here is derived from an EMBL/GenBank/DDBJ whole genome shotgun (WGS) entry which is preliminary data.</text>
</comment>
<keyword evidence="3" id="KW-1185">Reference proteome</keyword>
<dbReference type="SUPFAM" id="SSF53448">
    <property type="entry name" value="Nucleotide-diphospho-sugar transferases"/>
    <property type="match status" value="1"/>
</dbReference>
<dbReference type="Pfam" id="PF00535">
    <property type="entry name" value="Glycos_transf_2"/>
    <property type="match status" value="1"/>
</dbReference>
<proteinExistence type="predicted"/>
<reference evidence="2" key="2">
    <citation type="journal article" date="2023" name="BMC Genomics">
        <title>Pest status, molecular evolution, and epigenetic factors derived from the genome assembly of Frankliniella fusca, a thysanopteran phytovirus vector.</title>
        <authorList>
            <person name="Catto M.A."/>
            <person name="Labadie P.E."/>
            <person name="Jacobson A.L."/>
            <person name="Kennedy G.G."/>
            <person name="Srinivasan R."/>
            <person name="Hunt B.G."/>
        </authorList>
    </citation>
    <scope>NUCLEOTIDE SEQUENCE</scope>
    <source>
        <strain evidence="2">PL_HMW_Pooled</strain>
    </source>
</reference>
<sequence>SVIIPVHNGSMWLDSCFKSITSQTILETMAIEVSIYNDGSTDNTKKIIEEWQSKLRGSEIYITVSHGAGQAKGVGFAKNQAVHQSSGEFLCFQDVDDEMLPCRISFQLEEARQHPRAIIGSKFIRDPPKSTPRFSRWANELDHKKLSVQIYTSHGPTVIMPTWFCSREVFHRVGKFSEAGKGTPEDLIFFYKHLDGGGTVRRIDECLLIYRYHQNAMTFSIHEDTIWNIRIQRLIDNELQKWPSFTIWNAGKQGRRFYRSLPPLLQDKVVAMCDIDQKKIGRRYQPYFPDDPKRTKTTRPIPIIGFQEASPPFVICIKLDLTDGEFEKNLASLRLMEGEDYVLFS</sequence>
<evidence type="ECO:0000313" key="3">
    <source>
        <dbReference type="Proteomes" id="UP001219518"/>
    </source>
</evidence>
<accession>A0AAE1HJF1</accession>
<dbReference type="GO" id="GO:0016758">
    <property type="term" value="F:hexosyltransferase activity"/>
    <property type="evidence" value="ECO:0007669"/>
    <property type="project" value="UniProtKB-ARBA"/>
</dbReference>